<organism evidence="1 2">
    <name type="scientific">Sporolactobacillus putidus</name>
    <dbReference type="NCBI Taxonomy" id="492735"/>
    <lineage>
        <taxon>Bacteria</taxon>
        <taxon>Bacillati</taxon>
        <taxon>Bacillota</taxon>
        <taxon>Bacilli</taxon>
        <taxon>Bacillales</taxon>
        <taxon>Sporolactobacillaceae</taxon>
        <taxon>Sporolactobacillus</taxon>
    </lineage>
</organism>
<dbReference type="Proteomes" id="UP000654670">
    <property type="component" value="Unassembled WGS sequence"/>
</dbReference>
<comment type="caution">
    <text evidence="1">The sequence shown here is derived from an EMBL/GenBank/DDBJ whole genome shotgun (WGS) entry which is preliminary data.</text>
</comment>
<sequence length="71" mass="8357">MKMGRAVSSKSDQVNYLKNRIRLLSYVINALDNETADPEDLNHILGMIGDLELKIRRFRDDWAEDKRRNHT</sequence>
<dbReference type="NCBIfam" id="NF040878">
    <property type="entry name" value="SE1561_fam"/>
    <property type="match status" value="1"/>
</dbReference>
<evidence type="ECO:0000313" key="1">
    <source>
        <dbReference type="EMBL" id="GGL64730.1"/>
    </source>
</evidence>
<dbReference type="AlphaFoldDB" id="A0A917W5F0"/>
<reference evidence="1" key="2">
    <citation type="submission" date="2020-09" db="EMBL/GenBank/DDBJ databases">
        <authorList>
            <person name="Sun Q."/>
            <person name="Ohkuma M."/>
        </authorList>
    </citation>
    <scope>NUCLEOTIDE SEQUENCE</scope>
    <source>
        <strain evidence="1">JCM 15325</strain>
    </source>
</reference>
<dbReference type="InterPro" id="IPR047670">
    <property type="entry name" value="YfjT-like"/>
</dbReference>
<accession>A0A917W5F0</accession>
<keyword evidence="2" id="KW-1185">Reference proteome</keyword>
<reference evidence="1" key="1">
    <citation type="journal article" date="2014" name="Int. J. Syst. Evol. Microbiol.">
        <title>Complete genome sequence of Corynebacterium casei LMG S-19264T (=DSM 44701T), isolated from a smear-ripened cheese.</title>
        <authorList>
            <consortium name="US DOE Joint Genome Institute (JGI-PGF)"/>
            <person name="Walter F."/>
            <person name="Albersmeier A."/>
            <person name="Kalinowski J."/>
            <person name="Ruckert C."/>
        </authorList>
    </citation>
    <scope>NUCLEOTIDE SEQUENCE</scope>
    <source>
        <strain evidence="1">JCM 15325</strain>
    </source>
</reference>
<dbReference type="RefSeq" id="WP_229727650.1">
    <property type="nucleotide sequence ID" value="NZ_BMOK01000020.1"/>
</dbReference>
<protein>
    <submittedName>
        <fullName evidence="1">Uncharacterized protein</fullName>
    </submittedName>
</protein>
<gene>
    <name evidence="1" type="ORF">GCM10007968_30880</name>
</gene>
<name>A0A917W5F0_9BACL</name>
<evidence type="ECO:0000313" key="2">
    <source>
        <dbReference type="Proteomes" id="UP000654670"/>
    </source>
</evidence>
<dbReference type="EMBL" id="BMOK01000020">
    <property type="protein sequence ID" value="GGL64730.1"/>
    <property type="molecule type" value="Genomic_DNA"/>
</dbReference>
<proteinExistence type="predicted"/>